<gene>
    <name evidence="1" type="ORF">G4B88_010153</name>
</gene>
<proteinExistence type="predicted"/>
<accession>A0A7J6E9B1</accession>
<dbReference type="Proteomes" id="UP000583929">
    <property type="component" value="Unassembled WGS sequence"/>
</dbReference>
<comment type="caution">
    <text evidence="1">The sequence shown here is derived from an EMBL/GenBank/DDBJ whole genome shotgun (WGS) entry which is preliminary data.</text>
</comment>
<reference evidence="1 2" key="1">
    <citation type="journal article" date="2020" name="bioRxiv">
        <title>Sequence and annotation of 42 cannabis genomes reveals extensive copy number variation in cannabinoid synthesis and pathogen resistance genes.</title>
        <authorList>
            <person name="Mckernan K.J."/>
            <person name="Helbert Y."/>
            <person name="Kane L.T."/>
            <person name="Ebling H."/>
            <person name="Zhang L."/>
            <person name="Liu B."/>
            <person name="Eaton Z."/>
            <person name="Mclaughlin S."/>
            <person name="Kingan S."/>
            <person name="Baybayan P."/>
            <person name="Concepcion G."/>
            <person name="Jordan M."/>
            <person name="Riva A."/>
            <person name="Barbazuk W."/>
            <person name="Harkins T."/>
        </authorList>
    </citation>
    <scope>NUCLEOTIDE SEQUENCE [LARGE SCALE GENOMIC DNA]</scope>
    <source>
        <strain evidence="2">cv. Jamaican Lion 4</strain>
        <tissue evidence="1">Leaf</tissue>
    </source>
</reference>
<dbReference type="AlphaFoldDB" id="A0A7J6E9B1"/>
<sequence length="203" mass="22904">MIGDAGGIAPEVVGIGAAGANLDVLVGVATEVLGTARASCCVEVGKIVCLLVAVRAISVVSAAVTKMSIKIVSNIFIPSDFLQNGDESLVNDTYLVKLKFVTSCHESHRPRPCEHTPSSAYPYDEEEVQFYNSSYQNSLDDYSWKPEYNYNPLYEWISENEDLWFNHKSFDDYSWKPEYDYNPLYEFHCVEKDAWFSHNSHHL</sequence>
<protein>
    <submittedName>
        <fullName evidence="1">Uncharacterized protein</fullName>
    </submittedName>
</protein>
<evidence type="ECO:0000313" key="1">
    <source>
        <dbReference type="EMBL" id="KAF4354874.1"/>
    </source>
</evidence>
<name>A0A7J6E9B1_CANSA</name>
<dbReference type="EMBL" id="JAATIQ010000467">
    <property type="protein sequence ID" value="KAF4354874.1"/>
    <property type="molecule type" value="Genomic_DNA"/>
</dbReference>
<keyword evidence="2" id="KW-1185">Reference proteome</keyword>
<organism evidence="1 2">
    <name type="scientific">Cannabis sativa</name>
    <name type="common">Hemp</name>
    <name type="synonym">Marijuana</name>
    <dbReference type="NCBI Taxonomy" id="3483"/>
    <lineage>
        <taxon>Eukaryota</taxon>
        <taxon>Viridiplantae</taxon>
        <taxon>Streptophyta</taxon>
        <taxon>Embryophyta</taxon>
        <taxon>Tracheophyta</taxon>
        <taxon>Spermatophyta</taxon>
        <taxon>Magnoliopsida</taxon>
        <taxon>eudicotyledons</taxon>
        <taxon>Gunneridae</taxon>
        <taxon>Pentapetalae</taxon>
        <taxon>rosids</taxon>
        <taxon>fabids</taxon>
        <taxon>Rosales</taxon>
        <taxon>Cannabaceae</taxon>
        <taxon>Cannabis</taxon>
    </lineage>
</organism>
<evidence type="ECO:0000313" key="2">
    <source>
        <dbReference type="Proteomes" id="UP000583929"/>
    </source>
</evidence>